<keyword evidence="1" id="KW-1133">Transmembrane helix</keyword>
<keyword evidence="3" id="KW-1185">Reference proteome</keyword>
<name>A0A7X6GYD8_9RHOB</name>
<sequence length="99" mass="10379">MRTAKSASLRTRSALSFDNDSSTARHGCSARSGARLYNLAHTYLAPALLGALGVALVPPLLPVACVWFAHIGVDRALGYGLKSETSFGLTHLGRIGRAA</sequence>
<proteinExistence type="predicted"/>
<gene>
    <name evidence="2" type="ORF">HCU73_08650</name>
</gene>
<dbReference type="Pfam" id="PF14079">
    <property type="entry name" value="DUF4260"/>
    <property type="match status" value="1"/>
</dbReference>
<dbReference type="Proteomes" id="UP000526408">
    <property type="component" value="Unassembled WGS sequence"/>
</dbReference>
<organism evidence="2 3">
    <name type="scientific">Roseicyclus persicicus</name>
    <dbReference type="NCBI Taxonomy" id="2650661"/>
    <lineage>
        <taxon>Bacteria</taxon>
        <taxon>Pseudomonadati</taxon>
        <taxon>Pseudomonadota</taxon>
        <taxon>Alphaproteobacteria</taxon>
        <taxon>Rhodobacterales</taxon>
        <taxon>Roseobacteraceae</taxon>
        <taxon>Roseicyclus</taxon>
    </lineage>
</organism>
<dbReference type="InterPro" id="IPR025356">
    <property type="entry name" value="DUF4260"/>
</dbReference>
<comment type="caution">
    <text evidence="2">The sequence shown here is derived from an EMBL/GenBank/DDBJ whole genome shotgun (WGS) entry which is preliminary data.</text>
</comment>
<keyword evidence="1" id="KW-0472">Membrane</keyword>
<evidence type="ECO:0000256" key="1">
    <source>
        <dbReference type="SAM" id="Phobius"/>
    </source>
</evidence>
<reference evidence="2 3" key="1">
    <citation type="submission" date="2020-04" db="EMBL/GenBank/DDBJ databases">
        <authorList>
            <person name="Yoon J."/>
        </authorList>
    </citation>
    <scope>NUCLEOTIDE SEQUENCE [LARGE SCALE GENOMIC DNA]</scope>
    <source>
        <strain evidence="2 3">KMU-115</strain>
    </source>
</reference>
<feature type="transmembrane region" description="Helical" evidence="1">
    <location>
        <begin position="43"/>
        <end position="69"/>
    </location>
</feature>
<protein>
    <submittedName>
        <fullName evidence="2">DUF4260 domain-containing protein</fullName>
    </submittedName>
</protein>
<dbReference type="AlphaFoldDB" id="A0A7X6GYD8"/>
<keyword evidence="1" id="KW-0812">Transmembrane</keyword>
<dbReference type="EMBL" id="JAAZQQ010000002">
    <property type="protein sequence ID" value="NKX44656.1"/>
    <property type="molecule type" value="Genomic_DNA"/>
</dbReference>
<dbReference type="RefSeq" id="WP_168623265.1">
    <property type="nucleotide sequence ID" value="NZ_JAAZQQ010000002.1"/>
</dbReference>
<evidence type="ECO:0000313" key="2">
    <source>
        <dbReference type="EMBL" id="NKX44656.1"/>
    </source>
</evidence>
<evidence type="ECO:0000313" key="3">
    <source>
        <dbReference type="Proteomes" id="UP000526408"/>
    </source>
</evidence>
<accession>A0A7X6GYD8</accession>